<accession>A0AAD6KI44</accession>
<reference evidence="2 3" key="1">
    <citation type="journal article" date="2023" name="Int. J. Mol. Sci.">
        <title>De Novo Assembly and Annotation of 11 Diverse Shrub Willow (Salix) Genomes Reveals Novel Gene Organization in Sex-Linked Regions.</title>
        <authorList>
            <person name="Hyden B."/>
            <person name="Feng K."/>
            <person name="Yates T.B."/>
            <person name="Jawdy S."/>
            <person name="Cereghino C."/>
            <person name="Smart L.B."/>
            <person name="Muchero W."/>
        </authorList>
    </citation>
    <scope>NUCLEOTIDE SEQUENCE [LARGE SCALE GENOMIC DNA]</scope>
    <source>
        <tissue evidence="2">Shoot tip</tissue>
    </source>
</reference>
<evidence type="ECO:0000313" key="3">
    <source>
        <dbReference type="Proteomes" id="UP001162972"/>
    </source>
</evidence>
<dbReference type="Proteomes" id="UP001162972">
    <property type="component" value="Chromosome 19"/>
</dbReference>
<gene>
    <name evidence="2" type="ORF">OIU84_027716</name>
</gene>
<feature type="compositionally biased region" description="Polar residues" evidence="1">
    <location>
        <begin position="79"/>
        <end position="93"/>
    </location>
</feature>
<keyword evidence="3" id="KW-1185">Reference proteome</keyword>
<protein>
    <submittedName>
        <fullName evidence="2">Uncharacterized protein</fullName>
    </submittedName>
</protein>
<dbReference type="AlphaFoldDB" id="A0AAD6KI44"/>
<evidence type="ECO:0000256" key="1">
    <source>
        <dbReference type="SAM" id="MobiDB-lite"/>
    </source>
</evidence>
<sequence length="104" mass="10803">MSSGSVEESALQSACCQLSSSKPCSTGTLITSDCTFEAKIEGSGEEAGSISFSVTESSTRLTVQGSDFKYSTARSSRTAFSPLSSDNMASDSVSELKLSSLYPT</sequence>
<feature type="region of interest" description="Disordered" evidence="1">
    <location>
        <begin position="79"/>
        <end position="104"/>
    </location>
</feature>
<name>A0AAD6KI44_9ROSI</name>
<comment type="caution">
    <text evidence="2">The sequence shown here is derived from an EMBL/GenBank/DDBJ whole genome shotgun (WGS) entry which is preliminary data.</text>
</comment>
<dbReference type="EMBL" id="JAPFFJ010000007">
    <property type="protein sequence ID" value="KAJ6422797.1"/>
    <property type="molecule type" value="Genomic_DNA"/>
</dbReference>
<evidence type="ECO:0000313" key="2">
    <source>
        <dbReference type="EMBL" id="KAJ6422797.1"/>
    </source>
</evidence>
<proteinExistence type="predicted"/>
<organism evidence="2 3">
    <name type="scientific">Salix udensis</name>
    <dbReference type="NCBI Taxonomy" id="889485"/>
    <lineage>
        <taxon>Eukaryota</taxon>
        <taxon>Viridiplantae</taxon>
        <taxon>Streptophyta</taxon>
        <taxon>Embryophyta</taxon>
        <taxon>Tracheophyta</taxon>
        <taxon>Spermatophyta</taxon>
        <taxon>Magnoliopsida</taxon>
        <taxon>eudicotyledons</taxon>
        <taxon>Gunneridae</taxon>
        <taxon>Pentapetalae</taxon>
        <taxon>rosids</taxon>
        <taxon>fabids</taxon>
        <taxon>Malpighiales</taxon>
        <taxon>Salicaceae</taxon>
        <taxon>Saliceae</taxon>
        <taxon>Salix</taxon>
    </lineage>
</organism>